<dbReference type="InterPro" id="IPR051677">
    <property type="entry name" value="AfsR-DnrI-RedD_regulator"/>
</dbReference>
<dbReference type="Gene3D" id="1.25.40.10">
    <property type="entry name" value="Tetratricopeptide repeat domain"/>
    <property type="match status" value="2"/>
</dbReference>
<keyword evidence="2" id="KW-0805">Transcription regulation</keyword>
<dbReference type="InterPro" id="IPR011990">
    <property type="entry name" value="TPR-like_helical_dom_sf"/>
</dbReference>
<dbReference type="InterPro" id="IPR036388">
    <property type="entry name" value="WH-like_DNA-bd_sf"/>
</dbReference>
<dbReference type="PANTHER" id="PTHR35807:SF1">
    <property type="entry name" value="TRANSCRIPTIONAL REGULATOR REDD"/>
    <property type="match status" value="1"/>
</dbReference>
<dbReference type="Pfam" id="PF13191">
    <property type="entry name" value="AAA_16"/>
    <property type="match status" value="1"/>
</dbReference>
<dbReference type="GO" id="GO:0000160">
    <property type="term" value="P:phosphorelay signal transduction system"/>
    <property type="evidence" value="ECO:0007669"/>
    <property type="project" value="InterPro"/>
</dbReference>
<feature type="region of interest" description="Disordered" evidence="6">
    <location>
        <begin position="264"/>
        <end position="313"/>
    </location>
</feature>
<dbReference type="CDD" id="cd15831">
    <property type="entry name" value="BTAD"/>
    <property type="match status" value="1"/>
</dbReference>
<feature type="compositionally biased region" description="Low complexity" evidence="6">
    <location>
        <begin position="285"/>
        <end position="299"/>
    </location>
</feature>
<dbReference type="Pfam" id="PF00486">
    <property type="entry name" value="Trans_reg_C"/>
    <property type="match status" value="1"/>
</dbReference>
<dbReference type="InterPro" id="IPR027417">
    <property type="entry name" value="P-loop_NTPase"/>
</dbReference>
<accession>A0AAE3GA87</accession>
<dbReference type="InterPro" id="IPR001867">
    <property type="entry name" value="OmpR/PhoB-type_DNA-bd"/>
</dbReference>
<evidence type="ECO:0000313" key="9">
    <source>
        <dbReference type="Proteomes" id="UP001206128"/>
    </source>
</evidence>
<sequence length="1159" mass="123582">MSAGEGASLRVGLLGPVRAWRGETEIELGSAQRRAVLAVLAMSANRPVSRAELIDAVWGETAPASADGSVYTYVSSIRRALEPDRPARSAGQVLVSVDSGYSLRLDQDALDVDRFDTWRERAQQRWSTGDLPGALAALDAAEGLWRGVALSGISGPFATAQRARLTELRLACLERRAEIALTLGRHREIAPELAALADAHPLREALRGLLMLALYRCGRRDEALAVFEDVRASLAETSGTEPGAVLSQLRERILADDPVLDDTTSALACPGRRPPGPATPPAAPPRSAGARTRAGAVTPPRQPPRQPDRPAGFVGRTDEVALLRSALATLASTGRGHTVWIDGEPGAGKSALLAQGLAEADTLGCQLRWGVCDELGQRFPLRVLLDCLGPDAAAVDPAPHGADPASGLADHVLAAVDRIVALVTESCVDTPLVLVVDDLHWADQATLLVWHRLCVASQRLPLLLVGACRPVARRPELDRLRCGLVEAGGEVLSLAPLSEPVVHRMLGEIVGAPAGPGLCRLAASAAGNPLYVRELVSGLVRAGAVLFDGVHADVDPAAAQVLPSGVAATADRHLAALSDQARELLRWAALFGTEFPLADAAVALGRPASELVELVEEALAAGLLVASGERLVFRHPLIRRVLYERAPTAVRIALHRQVAQALAEAGAPADRVANQLTAAPVPVDSWVRDWLLDNVGVVANRAPHAAVDLLRNALDQESLSSAVRETFTATLARLLFWLGREPEVQARYVVARTTDSERAAEMRWILAYVYYRRGAVDRALDEITTALRDPNIPELWRGRHHTLLAMCRRTDSGDQPGQPDSGDQPDRPVRSAARGSRTTSELAGLNMLLLDDKFAALSDVDSLGGAAEALCSARQLATTHALPGEVHVVGAVHYYWLGRWDEALAELSTVTRERRGTVSYVLRRPGSAMLLHGVAALIAGHQDDQNAMRMHLQAAGHPSRASLRDQDCATFLLMATALGAEQQGRPADALDALTLILQPGIAPLTGHHGWLPDLARLAMSVGDEDRARLALRMCLAEAEREHTPARLAAAARCQGLVTGAPEPVLTAADHYRSAGRRLELAWTMEDAAALLGARGRLAEARAALYSALAAYTDMGAAWDVRRAESRMRPFGIRRLTPLRRGGPDRQPPAAPAPPAILSG</sequence>
<dbReference type="Pfam" id="PF03704">
    <property type="entry name" value="BTAD"/>
    <property type="match status" value="1"/>
</dbReference>
<evidence type="ECO:0000259" key="7">
    <source>
        <dbReference type="PROSITE" id="PS51755"/>
    </source>
</evidence>
<feature type="compositionally biased region" description="Pro residues" evidence="6">
    <location>
        <begin position="272"/>
        <end position="284"/>
    </location>
</feature>
<feature type="DNA-binding region" description="OmpR/PhoB-type" evidence="5">
    <location>
        <begin position="1"/>
        <end position="105"/>
    </location>
</feature>
<evidence type="ECO:0000256" key="5">
    <source>
        <dbReference type="PROSITE-ProRule" id="PRU01091"/>
    </source>
</evidence>
<evidence type="ECO:0000256" key="1">
    <source>
        <dbReference type="ARBA" id="ARBA00005820"/>
    </source>
</evidence>
<dbReference type="GO" id="GO:0006355">
    <property type="term" value="P:regulation of DNA-templated transcription"/>
    <property type="evidence" value="ECO:0007669"/>
    <property type="project" value="InterPro"/>
</dbReference>
<feature type="region of interest" description="Disordered" evidence="6">
    <location>
        <begin position="809"/>
        <end position="838"/>
    </location>
</feature>
<evidence type="ECO:0000256" key="4">
    <source>
        <dbReference type="ARBA" id="ARBA00023163"/>
    </source>
</evidence>
<dbReference type="InterPro" id="IPR016032">
    <property type="entry name" value="Sig_transdc_resp-reg_C-effctor"/>
</dbReference>
<keyword evidence="9" id="KW-1185">Reference proteome</keyword>
<dbReference type="SUPFAM" id="SSF52540">
    <property type="entry name" value="P-loop containing nucleoside triphosphate hydrolases"/>
    <property type="match status" value="1"/>
</dbReference>
<keyword evidence="3 5" id="KW-0238">DNA-binding</keyword>
<feature type="domain" description="OmpR/PhoB-type" evidence="7">
    <location>
        <begin position="1"/>
        <end position="105"/>
    </location>
</feature>
<comment type="similarity">
    <text evidence="1">Belongs to the AfsR/DnrI/RedD regulatory family.</text>
</comment>
<dbReference type="SUPFAM" id="SSF46894">
    <property type="entry name" value="C-terminal effector domain of the bipartite response regulators"/>
    <property type="match status" value="1"/>
</dbReference>
<keyword evidence="4" id="KW-0804">Transcription</keyword>
<dbReference type="EMBL" id="JAMTCK010000001">
    <property type="protein sequence ID" value="MCP2163587.1"/>
    <property type="molecule type" value="Genomic_DNA"/>
</dbReference>
<evidence type="ECO:0000256" key="6">
    <source>
        <dbReference type="SAM" id="MobiDB-lite"/>
    </source>
</evidence>
<dbReference type="CDD" id="cd00383">
    <property type="entry name" value="trans_reg_C"/>
    <property type="match status" value="1"/>
</dbReference>
<dbReference type="Gene3D" id="1.10.10.10">
    <property type="entry name" value="Winged helix-like DNA-binding domain superfamily/Winged helix DNA-binding domain"/>
    <property type="match status" value="1"/>
</dbReference>
<dbReference type="InterPro" id="IPR041664">
    <property type="entry name" value="AAA_16"/>
</dbReference>
<evidence type="ECO:0000256" key="3">
    <source>
        <dbReference type="ARBA" id="ARBA00023125"/>
    </source>
</evidence>
<dbReference type="SMART" id="SM00862">
    <property type="entry name" value="Trans_reg_C"/>
    <property type="match status" value="1"/>
</dbReference>
<dbReference type="RefSeq" id="WP_253766359.1">
    <property type="nucleotide sequence ID" value="NZ_JAMTCK010000001.1"/>
</dbReference>
<dbReference type="PROSITE" id="PS51755">
    <property type="entry name" value="OMPR_PHOB"/>
    <property type="match status" value="1"/>
</dbReference>
<feature type="compositionally biased region" description="Pro residues" evidence="6">
    <location>
        <begin position="1145"/>
        <end position="1159"/>
    </location>
</feature>
<evidence type="ECO:0000256" key="2">
    <source>
        <dbReference type="ARBA" id="ARBA00023015"/>
    </source>
</evidence>
<dbReference type="Proteomes" id="UP001206128">
    <property type="component" value="Unassembled WGS sequence"/>
</dbReference>
<gene>
    <name evidence="8" type="ORF">LX83_000427</name>
</gene>
<dbReference type="InterPro" id="IPR005158">
    <property type="entry name" value="BTAD"/>
</dbReference>
<protein>
    <submittedName>
        <fullName evidence="8">Transcriptional regulatory protein, C terminal</fullName>
    </submittedName>
</protein>
<dbReference type="Gene3D" id="3.40.50.300">
    <property type="entry name" value="P-loop containing nucleotide triphosphate hydrolases"/>
    <property type="match status" value="1"/>
</dbReference>
<name>A0AAE3GA87_9PSEU</name>
<organism evidence="8 9">
    <name type="scientific">Goodfellowiella coeruleoviolacea</name>
    <dbReference type="NCBI Taxonomy" id="334858"/>
    <lineage>
        <taxon>Bacteria</taxon>
        <taxon>Bacillati</taxon>
        <taxon>Actinomycetota</taxon>
        <taxon>Actinomycetes</taxon>
        <taxon>Pseudonocardiales</taxon>
        <taxon>Pseudonocardiaceae</taxon>
        <taxon>Goodfellowiella</taxon>
    </lineage>
</organism>
<dbReference type="AlphaFoldDB" id="A0AAE3GA87"/>
<dbReference type="SUPFAM" id="SSF48452">
    <property type="entry name" value="TPR-like"/>
    <property type="match status" value="1"/>
</dbReference>
<comment type="caution">
    <text evidence="8">The sequence shown here is derived from an EMBL/GenBank/DDBJ whole genome shotgun (WGS) entry which is preliminary data.</text>
</comment>
<dbReference type="PANTHER" id="PTHR35807">
    <property type="entry name" value="TRANSCRIPTIONAL REGULATOR REDD-RELATED"/>
    <property type="match status" value="1"/>
</dbReference>
<proteinExistence type="inferred from homology"/>
<evidence type="ECO:0000313" key="8">
    <source>
        <dbReference type="EMBL" id="MCP2163587.1"/>
    </source>
</evidence>
<dbReference type="GO" id="GO:0003677">
    <property type="term" value="F:DNA binding"/>
    <property type="evidence" value="ECO:0007669"/>
    <property type="project" value="UniProtKB-UniRule"/>
</dbReference>
<reference evidence="8" key="1">
    <citation type="submission" date="2022-06" db="EMBL/GenBank/DDBJ databases">
        <title>Genomic Encyclopedia of Archaeal and Bacterial Type Strains, Phase II (KMG-II): from individual species to whole genera.</title>
        <authorList>
            <person name="Goeker M."/>
        </authorList>
    </citation>
    <scope>NUCLEOTIDE SEQUENCE</scope>
    <source>
        <strain evidence="8">DSM 43935</strain>
    </source>
</reference>
<dbReference type="SMART" id="SM01043">
    <property type="entry name" value="BTAD"/>
    <property type="match status" value="1"/>
</dbReference>
<feature type="region of interest" description="Disordered" evidence="6">
    <location>
        <begin position="1135"/>
        <end position="1159"/>
    </location>
</feature>